<evidence type="ECO:0000256" key="8">
    <source>
        <dbReference type="ARBA" id="ARBA00023027"/>
    </source>
</evidence>
<dbReference type="EMBL" id="JACRTL010000001">
    <property type="protein sequence ID" value="MBC8610113.1"/>
    <property type="molecule type" value="Genomic_DNA"/>
</dbReference>
<proteinExistence type="inferred from homology"/>
<comment type="function">
    <text evidence="1 10">Catalyzes the reversible adenylation of nicotinate mononucleotide (NaMN) to nicotinic acid adenine dinucleotide (NaAD).</text>
</comment>
<keyword evidence="5 10" id="KW-0548">Nucleotidyltransferase</keyword>
<dbReference type="AlphaFoldDB" id="A0A8J6P2Z5"/>
<feature type="domain" description="Cytidyltransferase-like" evidence="11">
    <location>
        <begin position="7"/>
        <end position="173"/>
    </location>
</feature>
<accession>A0A8J6P2Z5</accession>
<evidence type="ECO:0000256" key="5">
    <source>
        <dbReference type="ARBA" id="ARBA00022695"/>
    </source>
</evidence>
<dbReference type="OrthoDB" id="5295945at2"/>
<evidence type="ECO:0000256" key="4">
    <source>
        <dbReference type="ARBA" id="ARBA00022679"/>
    </source>
</evidence>
<evidence type="ECO:0000256" key="9">
    <source>
        <dbReference type="ARBA" id="ARBA00048721"/>
    </source>
</evidence>
<evidence type="ECO:0000259" key="11">
    <source>
        <dbReference type="Pfam" id="PF01467"/>
    </source>
</evidence>
<evidence type="ECO:0000313" key="13">
    <source>
        <dbReference type="Proteomes" id="UP000632659"/>
    </source>
</evidence>
<comment type="pathway">
    <text evidence="2 10">Cofactor biosynthesis; NAD(+) biosynthesis; deamido-NAD(+) from nicotinate D-ribonucleotide: step 1/1.</text>
</comment>
<dbReference type="SUPFAM" id="SSF52374">
    <property type="entry name" value="Nucleotidylyl transferase"/>
    <property type="match status" value="1"/>
</dbReference>
<evidence type="ECO:0000256" key="1">
    <source>
        <dbReference type="ARBA" id="ARBA00002324"/>
    </source>
</evidence>
<dbReference type="InterPro" id="IPR014729">
    <property type="entry name" value="Rossmann-like_a/b/a_fold"/>
</dbReference>
<keyword evidence="6 10" id="KW-0547">Nucleotide-binding</keyword>
<keyword evidence="7 10" id="KW-0067">ATP-binding</keyword>
<evidence type="ECO:0000256" key="2">
    <source>
        <dbReference type="ARBA" id="ARBA00005019"/>
    </source>
</evidence>
<gene>
    <name evidence="10 12" type="primary">nadD</name>
    <name evidence="12" type="ORF">H8702_03110</name>
</gene>
<dbReference type="Proteomes" id="UP000632659">
    <property type="component" value="Unassembled WGS sequence"/>
</dbReference>
<dbReference type="InterPro" id="IPR004821">
    <property type="entry name" value="Cyt_trans-like"/>
</dbReference>
<reference evidence="12" key="1">
    <citation type="submission" date="2020-08" db="EMBL/GenBank/DDBJ databases">
        <title>Genome public.</title>
        <authorList>
            <person name="Liu C."/>
            <person name="Sun Q."/>
        </authorList>
    </citation>
    <scope>NUCLEOTIDE SEQUENCE</scope>
    <source>
        <strain evidence="12">NSJ-15</strain>
    </source>
</reference>
<dbReference type="NCBIfam" id="TIGR00482">
    <property type="entry name" value="nicotinate (nicotinamide) nucleotide adenylyltransferase"/>
    <property type="match status" value="1"/>
</dbReference>
<keyword evidence="3 10" id="KW-0662">Pyridine nucleotide biosynthesis</keyword>
<dbReference type="RefSeq" id="WP_158662583.1">
    <property type="nucleotide sequence ID" value="NZ_FYDD01000003.1"/>
</dbReference>
<dbReference type="HAMAP" id="MF_00244">
    <property type="entry name" value="NaMN_adenylyltr"/>
    <property type="match status" value="1"/>
</dbReference>
<evidence type="ECO:0000256" key="6">
    <source>
        <dbReference type="ARBA" id="ARBA00022741"/>
    </source>
</evidence>
<dbReference type="PANTHER" id="PTHR39321:SF3">
    <property type="entry name" value="PHOSPHOPANTETHEINE ADENYLYLTRANSFERASE"/>
    <property type="match status" value="1"/>
</dbReference>
<protein>
    <recommendedName>
        <fullName evidence="10">Probable nicotinate-nucleotide adenylyltransferase</fullName>
        <ecNumber evidence="10">2.7.7.18</ecNumber>
    </recommendedName>
    <alternativeName>
        <fullName evidence="10">Deamido-NAD(+) diphosphorylase</fullName>
    </alternativeName>
    <alternativeName>
        <fullName evidence="10">Deamido-NAD(+) pyrophosphorylase</fullName>
    </alternativeName>
    <alternativeName>
        <fullName evidence="10">Nicotinate mononucleotide adenylyltransferase</fullName>
        <shortName evidence="10">NaMN adenylyltransferase</shortName>
    </alternativeName>
</protein>
<name>A0A8J6P2Z5_9FIRM</name>
<comment type="catalytic activity">
    <reaction evidence="9 10">
        <text>nicotinate beta-D-ribonucleotide + ATP + H(+) = deamido-NAD(+) + diphosphate</text>
        <dbReference type="Rhea" id="RHEA:22860"/>
        <dbReference type="ChEBI" id="CHEBI:15378"/>
        <dbReference type="ChEBI" id="CHEBI:30616"/>
        <dbReference type="ChEBI" id="CHEBI:33019"/>
        <dbReference type="ChEBI" id="CHEBI:57502"/>
        <dbReference type="ChEBI" id="CHEBI:58437"/>
        <dbReference type="EC" id="2.7.7.18"/>
    </reaction>
</comment>
<dbReference type="Gene3D" id="3.40.50.620">
    <property type="entry name" value="HUPs"/>
    <property type="match status" value="1"/>
</dbReference>
<dbReference type="InterPro" id="IPR005248">
    <property type="entry name" value="NadD/NMNAT"/>
</dbReference>
<dbReference type="NCBIfam" id="TIGR00125">
    <property type="entry name" value="cyt_tran_rel"/>
    <property type="match status" value="1"/>
</dbReference>
<comment type="caution">
    <text evidence="12">The sequence shown here is derived from an EMBL/GenBank/DDBJ whole genome shotgun (WGS) entry which is preliminary data.</text>
</comment>
<evidence type="ECO:0000256" key="3">
    <source>
        <dbReference type="ARBA" id="ARBA00022642"/>
    </source>
</evidence>
<sequence length="205" mass="23891">MKQKVAVFGGTFNPIHLGHLHLCAECQREYQFQKIILMPDNLPPHKQVQQLATAQQRLDMCRLAAEDIPFLEVSDLELRLKGVSYTVQTLRKLTQNFPEVEWHWIIGSDMLYTFHQWYRYEEILSMAKVVAGAREQAEYDKMLSYREQLGPLKNRVEIIRLAAKPLSSTQVRKALETGEPVVRDYLPEQVFSYIREHGLYQGKGK</sequence>
<dbReference type="GO" id="GO:0004515">
    <property type="term" value="F:nicotinate-nucleotide adenylyltransferase activity"/>
    <property type="evidence" value="ECO:0007669"/>
    <property type="project" value="UniProtKB-UniRule"/>
</dbReference>
<dbReference type="EC" id="2.7.7.18" evidence="10"/>
<evidence type="ECO:0000313" key="12">
    <source>
        <dbReference type="EMBL" id="MBC8610113.1"/>
    </source>
</evidence>
<dbReference type="GO" id="GO:0005524">
    <property type="term" value="F:ATP binding"/>
    <property type="evidence" value="ECO:0007669"/>
    <property type="project" value="UniProtKB-KW"/>
</dbReference>
<keyword evidence="13" id="KW-1185">Reference proteome</keyword>
<dbReference type="UniPathway" id="UPA00253">
    <property type="reaction ID" value="UER00332"/>
</dbReference>
<organism evidence="12 13">
    <name type="scientific">Massiliimalia timonensis</name>
    <dbReference type="NCBI Taxonomy" id="1987501"/>
    <lineage>
        <taxon>Bacteria</taxon>
        <taxon>Bacillati</taxon>
        <taxon>Bacillota</taxon>
        <taxon>Clostridia</taxon>
        <taxon>Eubacteriales</taxon>
        <taxon>Oscillospiraceae</taxon>
        <taxon>Massiliimalia</taxon>
    </lineage>
</organism>
<evidence type="ECO:0000256" key="10">
    <source>
        <dbReference type="HAMAP-Rule" id="MF_00244"/>
    </source>
</evidence>
<comment type="similarity">
    <text evidence="10">Belongs to the NadD family.</text>
</comment>
<evidence type="ECO:0000256" key="7">
    <source>
        <dbReference type="ARBA" id="ARBA00022840"/>
    </source>
</evidence>
<dbReference type="CDD" id="cd02165">
    <property type="entry name" value="NMNAT"/>
    <property type="match status" value="1"/>
</dbReference>
<dbReference type="Pfam" id="PF01467">
    <property type="entry name" value="CTP_transf_like"/>
    <property type="match status" value="1"/>
</dbReference>
<keyword evidence="8 10" id="KW-0520">NAD</keyword>
<dbReference type="GO" id="GO:0009435">
    <property type="term" value="P:NAD+ biosynthetic process"/>
    <property type="evidence" value="ECO:0007669"/>
    <property type="project" value="UniProtKB-UniRule"/>
</dbReference>
<dbReference type="PANTHER" id="PTHR39321">
    <property type="entry name" value="NICOTINATE-NUCLEOTIDE ADENYLYLTRANSFERASE-RELATED"/>
    <property type="match status" value="1"/>
</dbReference>
<dbReference type="NCBIfam" id="NF000840">
    <property type="entry name" value="PRK00071.1-3"/>
    <property type="match status" value="1"/>
</dbReference>
<keyword evidence="4 10" id="KW-0808">Transferase</keyword>